<reference evidence="1 2" key="1">
    <citation type="submission" date="2019-07" db="EMBL/GenBank/DDBJ databases">
        <title>Description of 53C-WASEF.</title>
        <authorList>
            <person name="Pitt A."/>
            <person name="Hahn M.W."/>
        </authorList>
    </citation>
    <scope>NUCLEOTIDE SEQUENCE [LARGE SCALE GENOMIC DNA]</scope>
    <source>
        <strain evidence="1 2">53C-WASEF</strain>
    </source>
</reference>
<evidence type="ECO:0000313" key="1">
    <source>
        <dbReference type="EMBL" id="TSJ75055.1"/>
    </source>
</evidence>
<dbReference type="Proteomes" id="UP000315648">
    <property type="component" value="Unassembled WGS sequence"/>
</dbReference>
<comment type="caution">
    <text evidence="1">The sequence shown here is derived from an EMBL/GenBank/DDBJ whole genome shotgun (WGS) entry which is preliminary data.</text>
</comment>
<keyword evidence="2" id="KW-1185">Reference proteome</keyword>
<protein>
    <submittedName>
        <fullName evidence="1">Uncharacterized protein</fullName>
    </submittedName>
</protein>
<evidence type="ECO:0000313" key="2">
    <source>
        <dbReference type="Proteomes" id="UP000315648"/>
    </source>
</evidence>
<organism evidence="1 2">
    <name type="scientific">Rariglobus hedericola</name>
    <dbReference type="NCBI Taxonomy" id="2597822"/>
    <lineage>
        <taxon>Bacteria</taxon>
        <taxon>Pseudomonadati</taxon>
        <taxon>Verrucomicrobiota</taxon>
        <taxon>Opitutia</taxon>
        <taxon>Opitutales</taxon>
        <taxon>Opitutaceae</taxon>
        <taxon>Rariglobus</taxon>
    </lineage>
</organism>
<name>A0A556QEI4_9BACT</name>
<gene>
    <name evidence="1" type="ORF">FPL22_16790</name>
</gene>
<proteinExistence type="predicted"/>
<dbReference type="AlphaFoldDB" id="A0A556QEI4"/>
<dbReference type="RefSeq" id="WP_144354197.1">
    <property type="nucleotide sequence ID" value="NZ_CBCRVV010000010.1"/>
</dbReference>
<sequence>MRPSRPLLPIRSLELPARLGRRQRWSVPSIAATDVRVRFEQSNRAVAMAARPVWLRGPLFRYSPSQPSSAPARHAA</sequence>
<dbReference type="EMBL" id="VMBG01000004">
    <property type="protein sequence ID" value="TSJ75055.1"/>
    <property type="molecule type" value="Genomic_DNA"/>
</dbReference>
<accession>A0A556QEI4</accession>